<proteinExistence type="predicted"/>
<reference evidence="2 3" key="1">
    <citation type="journal article" date="2010" name="J. Bacteriol.">
        <title>Complete genome sequence of Enterobacter cloacae subsp. cloacae type strain ATCC 13047.</title>
        <authorList>
            <person name="Ren Y."/>
            <person name="Ren Y."/>
            <person name="Zhou Z."/>
            <person name="Guo X."/>
            <person name="Li Y."/>
            <person name="Feng L."/>
            <person name="Wang L."/>
        </authorList>
    </citation>
    <scope>NUCLEOTIDE SEQUENCE [LARGE SCALE GENOMIC DNA]</scope>
    <source>
        <strain evidence="3">ATCC 13047 / DSM 30054 / NBRC 13535 / NCTC 10005 / WDCM 00083 / NCDC 279-56</strain>
    </source>
</reference>
<dbReference type="Proteomes" id="UP000002363">
    <property type="component" value="Chromosome"/>
</dbReference>
<keyword evidence="1" id="KW-0812">Transmembrane</keyword>
<evidence type="ECO:0000313" key="3">
    <source>
        <dbReference type="Proteomes" id="UP000002363"/>
    </source>
</evidence>
<protein>
    <submittedName>
        <fullName evidence="2">Uncharacterized protein</fullName>
    </submittedName>
</protein>
<gene>
    <name evidence="2" type="ordered locus">ECL_04190</name>
</gene>
<feature type="transmembrane region" description="Helical" evidence="1">
    <location>
        <begin position="21"/>
        <end position="42"/>
    </location>
</feature>
<name>A0A0H3CP68_ENTCC</name>
<dbReference type="EnsemblBacteria" id="ADF63723">
    <property type="protein sequence ID" value="ADF63723"/>
    <property type="gene ID" value="ECL_04190"/>
</dbReference>
<accession>A0A0H3CP68</accession>
<sequence>MIINVNNGENKRFKNPALTLILLKIIPNSAIIILLFLINYKIATLNKAFSVLNCIYHLTILIPADNNRVMMMRSSCFSGFYLFKLSGG</sequence>
<dbReference type="STRING" id="716541.ECL_04190"/>
<evidence type="ECO:0000313" key="2">
    <source>
        <dbReference type="EMBL" id="ADF63723.1"/>
    </source>
</evidence>
<keyword evidence="1" id="KW-1133">Transmembrane helix</keyword>
<organism evidence="2 3">
    <name type="scientific">Enterobacter cloacae subsp. cloacae (strain ATCC 13047 / DSM 30054 / NBRC 13535 / NCTC 10005 / WDCM 00083 / NCDC 279-56)</name>
    <dbReference type="NCBI Taxonomy" id="716541"/>
    <lineage>
        <taxon>Bacteria</taxon>
        <taxon>Pseudomonadati</taxon>
        <taxon>Pseudomonadota</taxon>
        <taxon>Gammaproteobacteria</taxon>
        <taxon>Enterobacterales</taxon>
        <taxon>Enterobacteriaceae</taxon>
        <taxon>Enterobacter</taxon>
        <taxon>Enterobacter cloacae complex</taxon>
    </lineage>
</organism>
<dbReference type="AlphaFoldDB" id="A0A0H3CP68"/>
<keyword evidence="3" id="KW-1185">Reference proteome</keyword>
<evidence type="ECO:0000256" key="1">
    <source>
        <dbReference type="SAM" id="Phobius"/>
    </source>
</evidence>
<feature type="transmembrane region" description="Helical" evidence="1">
    <location>
        <begin position="48"/>
        <end position="64"/>
    </location>
</feature>
<dbReference type="EMBL" id="CP001918">
    <property type="protein sequence ID" value="ADF63723.1"/>
    <property type="molecule type" value="Genomic_DNA"/>
</dbReference>
<dbReference type="HOGENOM" id="CLU_2464209_0_0_6"/>
<dbReference type="KEGG" id="enc:ECL_04190"/>
<keyword evidence="1" id="KW-0472">Membrane</keyword>